<dbReference type="Proteomes" id="UP000183567">
    <property type="component" value="Unassembled WGS sequence"/>
</dbReference>
<dbReference type="OrthoDB" id="3256800at2759"/>
<evidence type="ECO:0000313" key="1">
    <source>
        <dbReference type="EMBL" id="OJA09972.1"/>
    </source>
</evidence>
<proteinExistence type="predicted"/>
<reference evidence="1 2" key="1">
    <citation type="submission" date="2016-03" db="EMBL/GenBank/DDBJ databases">
        <title>Comparative genomics of the ectomycorrhizal sister species Rhizopogon vinicolor and Rhizopogon vesiculosus (Basidiomycota: Boletales) reveals a divergence of the mating type B locus.</title>
        <authorList>
            <person name="Mujic A.B."/>
            <person name="Kuo A."/>
            <person name="Tritt A."/>
            <person name="Lipzen A."/>
            <person name="Chen C."/>
            <person name="Johnson J."/>
            <person name="Sharma A."/>
            <person name="Barry K."/>
            <person name="Grigoriev I.V."/>
            <person name="Spatafora J.W."/>
        </authorList>
    </citation>
    <scope>NUCLEOTIDE SEQUENCE [LARGE SCALE GENOMIC DNA]</scope>
    <source>
        <strain evidence="1 2">AM-OR11-056</strain>
    </source>
</reference>
<organism evidence="1 2">
    <name type="scientific">Rhizopogon vesiculosus</name>
    <dbReference type="NCBI Taxonomy" id="180088"/>
    <lineage>
        <taxon>Eukaryota</taxon>
        <taxon>Fungi</taxon>
        <taxon>Dikarya</taxon>
        <taxon>Basidiomycota</taxon>
        <taxon>Agaricomycotina</taxon>
        <taxon>Agaricomycetes</taxon>
        <taxon>Agaricomycetidae</taxon>
        <taxon>Boletales</taxon>
        <taxon>Suillineae</taxon>
        <taxon>Rhizopogonaceae</taxon>
        <taxon>Rhizopogon</taxon>
    </lineage>
</organism>
<protein>
    <submittedName>
        <fullName evidence="1">Uncharacterized protein</fullName>
    </submittedName>
</protein>
<accession>A0A1J8QDY3</accession>
<sequence length="125" mass="13643">MAFGCVIVVLADFKSVQTYCGLPYSQQKLVQCSVHEGSGARLFCLLCMQFLNYLLITLILQVAPPKFFTIGASWTIMIPPITANHLLINMEYSCFANTSTGTTINANTFSSVEFNDGVESTPSSV</sequence>
<keyword evidence="2" id="KW-1185">Reference proteome</keyword>
<name>A0A1J8QDY3_9AGAM</name>
<dbReference type="AlphaFoldDB" id="A0A1J8QDY3"/>
<comment type="caution">
    <text evidence="1">The sequence shown here is derived from an EMBL/GenBank/DDBJ whole genome shotgun (WGS) entry which is preliminary data.</text>
</comment>
<dbReference type="EMBL" id="LVVM01005675">
    <property type="protein sequence ID" value="OJA09972.1"/>
    <property type="molecule type" value="Genomic_DNA"/>
</dbReference>
<evidence type="ECO:0000313" key="2">
    <source>
        <dbReference type="Proteomes" id="UP000183567"/>
    </source>
</evidence>
<gene>
    <name evidence="1" type="ORF">AZE42_12016</name>
</gene>